<name>W2CWG4_9BACT</name>
<feature type="non-terminal residue" evidence="1">
    <location>
        <position position="171"/>
    </location>
</feature>
<proteinExistence type="predicted"/>
<dbReference type="InterPro" id="IPR025048">
    <property type="entry name" value="DUF3987"/>
</dbReference>
<dbReference type="Pfam" id="PF13148">
    <property type="entry name" value="DUF3987"/>
    <property type="match status" value="1"/>
</dbReference>
<sequence>SSIIQQVIEMPCSKDEEGELLPEIIPFAEDAKARLYMWQEEHAKLCDTEHNETLVGVYCKLEVYVIRFCLIIQMARWACSEGDKTEIDLVSVERAITLTEYFRHSAQQVHSEIAGVQLTQQQQQLLAELPASFQTAEALSVAERLGMKERAFKDFLSRNIGHLFAKERHLS</sequence>
<dbReference type="Proteomes" id="UP000034982">
    <property type="component" value="Unassembled WGS sequence"/>
</dbReference>
<reference evidence="1 2" key="1">
    <citation type="submission" date="2013-11" db="EMBL/GenBank/DDBJ databases">
        <title>Single cell genomics of uncultured Tannerella BU063 (oral taxon 286).</title>
        <authorList>
            <person name="Beall C.J."/>
            <person name="Campbell A.G."/>
            <person name="Griffen A.L."/>
            <person name="Podar M."/>
            <person name="Leys E.J."/>
        </authorList>
    </citation>
    <scope>NUCLEOTIDE SEQUENCE [LARGE SCALE GENOMIC DNA]</scope>
    <source>
        <strain evidence="1">Cell 1/3</strain>
    </source>
</reference>
<feature type="non-terminal residue" evidence="1">
    <location>
        <position position="1"/>
    </location>
</feature>
<protein>
    <submittedName>
        <fullName evidence="1">Uncharacterized protein</fullName>
    </submittedName>
</protein>
<comment type="caution">
    <text evidence="1">The sequence shown here is derived from an EMBL/GenBank/DDBJ whole genome shotgun (WGS) entry which is preliminary data.</text>
</comment>
<evidence type="ECO:0000313" key="2">
    <source>
        <dbReference type="Proteomes" id="UP000034982"/>
    </source>
</evidence>
<accession>W2CWG4</accession>
<dbReference type="EMBL" id="AYYE01000357">
    <property type="protein sequence ID" value="ETK10777.1"/>
    <property type="molecule type" value="Genomic_DNA"/>
</dbReference>
<evidence type="ECO:0000313" key="1">
    <source>
        <dbReference type="EMBL" id="ETK10777.1"/>
    </source>
</evidence>
<organism evidence="1 2">
    <name type="scientific">Tannerella sp. oral taxon BU063 isolate Cell 1/3</name>
    <dbReference type="NCBI Taxonomy" id="1411022"/>
    <lineage>
        <taxon>Bacteria</taxon>
        <taxon>Pseudomonadati</taxon>
        <taxon>Bacteroidota</taxon>
        <taxon>Bacteroidia</taxon>
        <taxon>Bacteroidales</taxon>
        <taxon>Tannerellaceae</taxon>
        <taxon>Tannerella</taxon>
    </lineage>
</organism>
<gene>
    <name evidence="1" type="ORF">T230_01730</name>
</gene>
<dbReference type="AlphaFoldDB" id="W2CWG4"/>